<dbReference type="AlphaFoldDB" id="A0A2K4FAG8"/>
<evidence type="ECO:0000256" key="10">
    <source>
        <dbReference type="ARBA" id="ARBA00049553"/>
    </source>
</evidence>
<evidence type="ECO:0000256" key="3">
    <source>
        <dbReference type="ARBA" id="ARBA00011738"/>
    </source>
</evidence>
<gene>
    <name evidence="11" type="ORF">CD039_09745</name>
</gene>
<evidence type="ECO:0000256" key="1">
    <source>
        <dbReference type="ARBA" id="ARBA00001946"/>
    </source>
</evidence>
<dbReference type="GO" id="GO:0005524">
    <property type="term" value="F:ATP binding"/>
    <property type="evidence" value="ECO:0007669"/>
    <property type="project" value="UniProtKB-KW"/>
</dbReference>
<evidence type="ECO:0000256" key="4">
    <source>
        <dbReference type="ARBA" id="ARBA00012984"/>
    </source>
</evidence>
<dbReference type="InterPro" id="IPR005499">
    <property type="entry name" value="BioW"/>
</dbReference>
<evidence type="ECO:0000256" key="2">
    <source>
        <dbReference type="ARBA" id="ARBA00005075"/>
    </source>
</evidence>
<evidence type="ECO:0000313" key="11">
    <source>
        <dbReference type="EMBL" id="POA08358.1"/>
    </source>
</evidence>
<evidence type="ECO:0000256" key="6">
    <source>
        <dbReference type="ARBA" id="ARBA00022741"/>
    </source>
</evidence>
<accession>A0A2K4FAG8</accession>
<evidence type="ECO:0000256" key="9">
    <source>
        <dbReference type="ARBA" id="ARBA00022842"/>
    </source>
</evidence>
<keyword evidence="9" id="KW-0460">Magnesium</keyword>
<keyword evidence="5 11" id="KW-0436">Ligase</keyword>
<comment type="pathway">
    <text evidence="2">Metabolic intermediate metabolism; pimeloyl-CoA biosynthesis; pimeloyl-CoA from pimelate: step 1/1.</text>
</comment>
<keyword evidence="6" id="KW-0547">Nucleotide-binding</keyword>
<dbReference type="RefSeq" id="WP_103372145.1">
    <property type="nucleotide sequence ID" value="NZ_CBCRVO010000002.1"/>
</dbReference>
<dbReference type="Pfam" id="PF03744">
    <property type="entry name" value="BioW"/>
    <property type="match status" value="1"/>
</dbReference>
<comment type="catalytic activity">
    <reaction evidence="10">
        <text>heptanedioate + ATP + CoA = 6-carboxyhexanoyl-CoA + AMP + diphosphate</text>
        <dbReference type="Rhea" id="RHEA:14781"/>
        <dbReference type="ChEBI" id="CHEBI:30616"/>
        <dbReference type="ChEBI" id="CHEBI:33019"/>
        <dbReference type="ChEBI" id="CHEBI:36165"/>
        <dbReference type="ChEBI" id="CHEBI:57287"/>
        <dbReference type="ChEBI" id="CHEBI:57360"/>
        <dbReference type="ChEBI" id="CHEBI:456215"/>
        <dbReference type="EC" id="6.2.1.14"/>
    </reaction>
</comment>
<organism evidence="11 12">
    <name type="scientific">Staphylococcus argensis</name>
    <dbReference type="NCBI Taxonomy" id="1607738"/>
    <lineage>
        <taxon>Bacteria</taxon>
        <taxon>Bacillati</taxon>
        <taxon>Bacillota</taxon>
        <taxon>Bacilli</taxon>
        <taxon>Bacillales</taxon>
        <taxon>Staphylococcaceae</taxon>
        <taxon>Staphylococcus</taxon>
    </lineage>
</organism>
<dbReference type="Proteomes" id="UP000242712">
    <property type="component" value="Unassembled WGS sequence"/>
</dbReference>
<comment type="cofactor">
    <cofactor evidence="1">
        <name>Mg(2+)</name>
        <dbReference type="ChEBI" id="CHEBI:18420"/>
    </cofactor>
</comment>
<keyword evidence="12" id="KW-1185">Reference proteome</keyword>
<dbReference type="EC" id="6.2.1.14" evidence="4"/>
<evidence type="ECO:0000256" key="7">
    <source>
        <dbReference type="ARBA" id="ARBA00022756"/>
    </source>
</evidence>
<evidence type="ECO:0000256" key="8">
    <source>
        <dbReference type="ARBA" id="ARBA00022840"/>
    </source>
</evidence>
<dbReference type="OrthoDB" id="9792985at2"/>
<evidence type="ECO:0000256" key="5">
    <source>
        <dbReference type="ARBA" id="ARBA00022598"/>
    </source>
</evidence>
<comment type="subunit">
    <text evidence="3">Homodimer.</text>
</comment>
<sequence length="227" mass="25915">MFSVKMRATQDNEHISGAETICEEQDIETAIQHFFRKGFNHQNGKSDFLNLKIEQVTEPLIQLSALQIIDEKHVDLMKLCAENGITKQALERGLDYIHDDTRYTGALILSAQTGERLDQTGKRGVRATRFCFKNTQKHIQLKERVQDSLSLATILTHHDAVQGELCVSDDLHYTTGYFATKSSGYHRLYKVKEDNSRAGGRIVFVEDSLNIEDYTEFLESVPKQVNY</sequence>
<name>A0A2K4FAG8_9STAP</name>
<reference evidence="11 12" key="1">
    <citation type="submission" date="2017-08" db="EMBL/GenBank/DDBJ databases">
        <title>Draft genome sequences of 64 type strains of genus Staph aureus.</title>
        <authorList>
            <person name="Cole K."/>
            <person name="Golubchik T."/>
            <person name="Russell J."/>
            <person name="Foster D."/>
            <person name="Llewelyn M."/>
            <person name="Wilson D."/>
            <person name="Crook D."/>
            <person name="Paul J."/>
        </authorList>
    </citation>
    <scope>NUCLEOTIDE SEQUENCE [LARGE SCALE GENOMIC DNA]</scope>
    <source>
        <strain evidence="11 12">DSM 29875</strain>
    </source>
</reference>
<dbReference type="GO" id="GO:0042410">
    <property type="term" value="F:6-carboxyhexanoate-CoA ligase activity"/>
    <property type="evidence" value="ECO:0007669"/>
    <property type="project" value="UniProtKB-EC"/>
</dbReference>
<keyword evidence="8" id="KW-0067">ATP-binding</keyword>
<dbReference type="GO" id="GO:0009102">
    <property type="term" value="P:biotin biosynthetic process"/>
    <property type="evidence" value="ECO:0007669"/>
    <property type="project" value="UniProtKB-KW"/>
</dbReference>
<dbReference type="NCBIfam" id="NF002360">
    <property type="entry name" value="PRK01322.1"/>
    <property type="match status" value="1"/>
</dbReference>
<dbReference type="GeneID" id="98298629"/>
<evidence type="ECO:0000313" key="12">
    <source>
        <dbReference type="Proteomes" id="UP000242712"/>
    </source>
</evidence>
<protein>
    <recommendedName>
        <fullName evidence="4">6-carboxyhexanoate--CoA ligase</fullName>
        <ecNumber evidence="4">6.2.1.14</ecNumber>
    </recommendedName>
</protein>
<keyword evidence="7" id="KW-0093">Biotin biosynthesis</keyword>
<dbReference type="EMBL" id="PPPX01000016">
    <property type="protein sequence ID" value="POA08358.1"/>
    <property type="molecule type" value="Genomic_DNA"/>
</dbReference>
<comment type="caution">
    <text evidence="11">The sequence shown here is derived from an EMBL/GenBank/DDBJ whole genome shotgun (WGS) entry which is preliminary data.</text>
</comment>
<dbReference type="UniPathway" id="UPA00999">
    <property type="reaction ID" value="UER00351"/>
</dbReference>
<proteinExistence type="predicted"/>